<organism evidence="4 5">
    <name type="scientific">Candidatus Roizmanbacteria bacterium CG_4_8_14_3_um_filter_36_10</name>
    <dbReference type="NCBI Taxonomy" id="1974834"/>
    <lineage>
        <taxon>Bacteria</taxon>
        <taxon>Candidatus Roizmaniibacteriota</taxon>
    </lineage>
</organism>
<dbReference type="PANTHER" id="PTHR43420">
    <property type="entry name" value="ACETYLTRANSFERASE"/>
    <property type="match status" value="1"/>
</dbReference>
<dbReference type="Proteomes" id="UP000229370">
    <property type="component" value="Unassembled WGS sequence"/>
</dbReference>
<dbReference type="InterPro" id="IPR000182">
    <property type="entry name" value="GNAT_dom"/>
</dbReference>
<reference evidence="5" key="1">
    <citation type="submission" date="2017-09" db="EMBL/GenBank/DDBJ databases">
        <title>Depth-based differentiation of microbial function through sediment-hosted aquifers and enrichment of novel symbionts in the deep terrestrial subsurface.</title>
        <authorList>
            <person name="Probst A.J."/>
            <person name="Ladd B."/>
            <person name="Jarett J.K."/>
            <person name="Geller-Mcgrath D.E."/>
            <person name="Sieber C.M.K."/>
            <person name="Emerson J.B."/>
            <person name="Anantharaman K."/>
            <person name="Thomas B.C."/>
            <person name="Malmstrom R."/>
            <person name="Stieglmeier M."/>
            <person name="Klingl A."/>
            <person name="Woyke T."/>
            <person name="Ryan C.M."/>
            <person name="Banfield J.F."/>
        </authorList>
    </citation>
    <scope>NUCLEOTIDE SEQUENCE [LARGE SCALE GENOMIC DNA]</scope>
</reference>
<dbReference type="InterPro" id="IPR016181">
    <property type="entry name" value="Acyl_CoA_acyltransferase"/>
</dbReference>
<accession>A0A2M8GLL1</accession>
<keyword evidence="2" id="KW-0012">Acyltransferase</keyword>
<evidence type="ECO:0000313" key="5">
    <source>
        <dbReference type="Proteomes" id="UP000229370"/>
    </source>
</evidence>
<dbReference type="Gene3D" id="3.40.630.30">
    <property type="match status" value="1"/>
</dbReference>
<proteinExistence type="predicted"/>
<dbReference type="EMBL" id="PFQK01000080">
    <property type="protein sequence ID" value="PJC81447.1"/>
    <property type="molecule type" value="Genomic_DNA"/>
</dbReference>
<sequence>MEPVIEILAKKDVGSFYPVFAQALKQEFPCYSQTLTSFFLEKVYTPTNFIYWLNYDLKTIIVVKNNSEIIGFAVIDQPYGGVSFCRWLAVLPAYQKKGLGRKLINAWIELAQSQKCHKVELASQPIAKKFYEKVDLTNEGERKLSYFGVDQTVFGKIIGPLNEEVMTKYY</sequence>
<dbReference type="CDD" id="cd04301">
    <property type="entry name" value="NAT_SF"/>
    <property type="match status" value="1"/>
</dbReference>
<dbReference type="Pfam" id="PF00583">
    <property type="entry name" value="Acetyltransf_1"/>
    <property type="match status" value="1"/>
</dbReference>
<feature type="domain" description="N-acetyltransferase" evidence="3">
    <location>
        <begin position="3"/>
        <end position="170"/>
    </location>
</feature>
<evidence type="ECO:0000256" key="2">
    <source>
        <dbReference type="ARBA" id="ARBA00023315"/>
    </source>
</evidence>
<evidence type="ECO:0000259" key="3">
    <source>
        <dbReference type="PROSITE" id="PS51186"/>
    </source>
</evidence>
<name>A0A2M8GLL1_9BACT</name>
<dbReference type="PROSITE" id="PS51186">
    <property type="entry name" value="GNAT"/>
    <property type="match status" value="1"/>
</dbReference>
<evidence type="ECO:0000256" key="1">
    <source>
        <dbReference type="ARBA" id="ARBA00022679"/>
    </source>
</evidence>
<dbReference type="AlphaFoldDB" id="A0A2M8GLL1"/>
<comment type="caution">
    <text evidence="4">The sequence shown here is derived from an EMBL/GenBank/DDBJ whole genome shotgun (WGS) entry which is preliminary data.</text>
</comment>
<dbReference type="GO" id="GO:0016747">
    <property type="term" value="F:acyltransferase activity, transferring groups other than amino-acyl groups"/>
    <property type="evidence" value="ECO:0007669"/>
    <property type="project" value="InterPro"/>
</dbReference>
<gene>
    <name evidence="4" type="ORF">CO007_04615</name>
</gene>
<dbReference type="SUPFAM" id="SSF55729">
    <property type="entry name" value="Acyl-CoA N-acyltransferases (Nat)"/>
    <property type="match status" value="1"/>
</dbReference>
<keyword evidence="1" id="KW-0808">Transferase</keyword>
<dbReference type="InterPro" id="IPR050680">
    <property type="entry name" value="YpeA/RimI_acetyltransf"/>
</dbReference>
<protein>
    <recommendedName>
        <fullName evidence="3">N-acetyltransferase domain-containing protein</fullName>
    </recommendedName>
</protein>
<evidence type="ECO:0000313" key="4">
    <source>
        <dbReference type="EMBL" id="PJC81447.1"/>
    </source>
</evidence>